<organism evidence="1 2">
    <name type="scientific">Penicillium capsulatum</name>
    <dbReference type="NCBI Taxonomy" id="69766"/>
    <lineage>
        <taxon>Eukaryota</taxon>
        <taxon>Fungi</taxon>
        <taxon>Dikarya</taxon>
        <taxon>Ascomycota</taxon>
        <taxon>Pezizomycotina</taxon>
        <taxon>Eurotiomycetes</taxon>
        <taxon>Eurotiomycetidae</taxon>
        <taxon>Eurotiales</taxon>
        <taxon>Aspergillaceae</taxon>
        <taxon>Penicillium</taxon>
    </lineage>
</organism>
<comment type="caution">
    <text evidence="1">The sequence shown here is derived from an EMBL/GenBank/DDBJ whole genome shotgun (WGS) entry which is preliminary data.</text>
</comment>
<dbReference type="OrthoDB" id="4456292at2759"/>
<evidence type="ECO:0000313" key="1">
    <source>
        <dbReference type="EMBL" id="KAJ5155935.1"/>
    </source>
</evidence>
<keyword evidence="2" id="KW-1185">Reference proteome</keyword>
<dbReference type="AlphaFoldDB" id="A0A9W9LHK3"/>
<dbReference type="EMBL" id="JAPQKO010000006">
    <property type="protein sequence ID" value="KAJ5155935.1"/>
    <property type="molecule type" value="Genomic_DNA"/>
</dbReference>
<proteinExistence type="predicted"/>
<accession>A0A9W9LHK3</accession>
<dbReference type="Proteomes" id="UP001146351">
    <property type="component" value="Unassembled WGS sequence"/>
</dbReference>
<reference evidence="1" key="1">
    <citation type="submission" date="2022-11" db="EMBL/GenBank/DDBJ databases">
        <authorList>
            <person name="Petersen C."/>
        </authorList>
    </citation>
    <scope>NUCLEOTIDE SEQUENCE</scope>
    <source>
        <strain evidence="1">IBT 21917</strain>
    </source>
</reference>
<gene>
    <name evidence="1" type="ORF">N7492_008738</name>
</gene>
<sequence length="80" mass="8920">MDPIEPTLFIYDINRKAEFSQSAQLATHTLLHEYIETLQMFLADGTVRVMHSSYSPDAANITIESGCEPLEASKESKASE</sequence>
<reference evidence="1" key="2">
    <citation type="journal article" date="2023" name="IMA Fungus">
        <title>Comparative genomic study of the Penicillium genus elucidates a diverse pangenome and 15 lateral gene transfer events.</title>
        <authorList>
            <person name="Petersen C."/>
            <person name="Sorensen T."/>
            <person name="Nielsen M.R."/>
            <person name="Sondergaard T.E."/>
            <person name="Sorensen J.L."/>
            <person name="Fitzpatrick D.A."/>
            <person name="Frisvad J.C."/>
            <person name="Nielsen K.L."/>
        </authorList>
    </citation>
    <scope>NUCLEOTIDE SEQUENCE</scope>
    <source>
        <strain evidence="1">IBT 21917</strain>
    </source>
</reference>
<evidence type="ECO:0000313" key="2">
    <source>
        <dbReference type="Proteomes" id="UP001146351"/>
    </source>
</evidence>
<protein>
    <submittedName>
        <fullName evidence="1">Uncharacterized protein</fullName>
    </submittedName>
</protein>
<name>A0A9W9LHK3_9EURO</name>